<sequence length="314" mass="34491">MAQSESFIGIDVSKETLDVAVIPAGKDLSFTNDPDGIRALCKKLKKMRPTLIVLEATGGLQIPAVAALGVAKLPVSVINPRQGRDFAKATGRLAKTDRIDARILAEFGKAIRPEIRPLKDEQALELSALITRRRQLVEMLTMEKNHLVIAPASIRPGIVESVTWLEQQLDELNNRLGLVIRSSPLWREKDELLQSVPGVGPVLSATLLAEMPELGALNRKTVAMLAGVAPINSDSGKHRGKRRIWGGRSRVRSVLYMACMTAVRFNPVLRVFYRRLVESGKAHKMAMTACMRKMLVILNAILKSGRPWGAVAEV</sequence>
<dbReference type="InterPro" id="IPR003346">
    <property type="entry name" value="Transposase_20"/>
</dbReference>
<dbReference type="GO" id="GO:0003677">
    <property type="term" value="F:DNA binding"/>
    <property type="evidence" value="ECO:0007669"/>
    <property type="project" value="InterPro"/>
</dbReference>
<dbReference type="Pfam" id="PF01548">
    <property type="entry name" value="DEDD_Tnp_IS110"/>
    <property type="match status" value="1"/>
</dbReference>
<dbReference type="PANTHER" id="PTHR33055">
    <property type="entry name" value="TRANSPOSASE FOR INSERTION SEQUENCE ELEMENT IS1111A"/>
    <property type="match status" value="1"/>
</dbReference>
<evidence type="ECO:0000259" key="1">
    <source>
        <dbReference type="Pfam" id="PF01548"/>
    </source>
</evidence>
<organism evidence="5">
    <name type="scientific">Desulfovibrio sp. U5L</name>
    <dbReference type="NCBI Taxonomy" id="596152"/>
    <lineage>
        <taxon>Bacteria</taxon>
        <taxon>Pseudomonadati</taxon>
        <taxon>Thermodesulfobacteriota</taxon>
        <taxon>Desulfovibrionia</taxon>
        <taxon>Desulfovibrionales</taxon>
        <taxon>Desulfovibrionaceae</taxon>
        <taxon>Desulfovibrio</taxon>
    </lineage>
</organism>
<dbReference type="InterPro" id="IPR002525">
    <property type="entry name" value="Transp_IS110-like_N"/>
</dbReference>
<dbReference type="AlphaFoldDB" id="I2Q785"/>
<protein>
    <submittedName>
        <fullName evidence="5">Transposase</fullName>
    </submittedName>
</protein>
<evidence type="ECO:0000313" key="3">
    <source>
        <dbReference type="EMBL" id="EIG53059.1"/>
    </source>
</evidence>
<reference evidence="5" key="1">
    <citation type="submission" date="2011-11" db="EMBL/GenBank/DDBJ databases">
        <title>Improved High-Quality Draft sequence of Desulfovibrio sp. U5L.</title>
        <authorList>
            <consortium name="US DOE Joint Genome Institute"/>
            <person name="Lucas S."/>
            <person name="Han J."/>
            <person name="Lapidus A."/>
            <person name="Cheng J.-F."/>
            <person name="Goodwin L."/>
            <person name="Pitluck S."/>
            <person name="Peters L."/>
            <person name="Ovchinnikova G."/>
            <person name="Held B."/>
            <person name="Detter J.C."/>
            <person name="Han C."/>
            <person name="Tapia R."/>
            <person name="Land M."/>
            <person name="Hauser L."/>
            <person name="Kyrpides N."/>
            <person name="Ivanova N."/>
            <person name="Pagani I."/>
            <person name="Gabster J."/>
            <person name="Walker C."/>
            <person name="Stolyar S."/>
            <person name="Stahl D."/>
            <person name="Arkin A."/>
            <person name="Dehal P."/>
            <person name="Hazen T."/>
            <person name="Woyke T."/>
        </authorList>
    </citation>
    <scope>NUCLEOTIDE SEQUENCE [LARGE SCALE GENOMIC DNA]</scope>
    <source>
        <strain evidence="5">U5L</strain>
    </source>
</reference>
<evidence type="ECO:0000313" key="4">
    <source>
        <dbReference type="EMBL" id="EIG53553.1"/>
    </source>
</evidence>
<dbReference type="STRING" id="596152.DesU5LDRAFT_1367"/>
<proteinExistence type="predicted"/>
<accession>I2Q785</accession>
<feature type="domain" description="Transposase IS116/IS110/IS902 C-terminal" evidence="2">
    <location>
        <begin position="191"/>
        <end position="274"/>
    </location>
</feature>
<dbReference type="HOGENOM" id="CLU_036902_5_1_7"/>
<dbReference type="PANTHER" id="PTHR33055:SF13">
    <property type="entry name" value="TRANSPOSASE"/>
    <property type="match status" value="1"/>
</dbReference>
<evidence type="ECO:0000259" key="2">
    <source>
        <dbReference type="Pfam" id="PF02371"/>
    </source>
</evidence>
<gene>
    <name evidence="3" type="ORF">DesU5LDRAFT_1367</name>
    <name evidence="4" type="ORF">DesU5LDRAFT_1876</name>
    <name evidence="5" type="ORF">DesU5LDRAFT_4045</name>
</gene>
<dbReference type="OrthoDB" id="9795150at2"/>
<evidence type="ECO:0000313" key="5">
    <source>
        <dbReference type="EMBL" id="EIG55641.1"/>
    </source>
</evidence>
<dbReference type="InterPro" id="IPR047650">
    <property type="entry name" value="Transpos_IS110"/>
</dbReference>
<name>I2Q785_9BACT</name>
<dbReference type="GO" id="GO:0006313">
    <property type="term" value="P:DNA transposition"/>
    <property type="evidence" value="ECO:0007669"/>
    <property type="project" value="InterPro"/>
</dbReference>
<feature type="domain" description="Transposase IS110-like N-terminal" evidence="1">
    <location>
        <begin position="8"/>
        <end position="147"/>
    </location>
</feature>
<dbReference type="EMBL" id="JH600068">
    <property type="protein sequence ID" value="EIG53553.1"/>
    <property type="molecule type" value="Genomic_DNA"/>
</dbReference>
<dbReference type="eggNOG" id="COG3547">
    <property type="taxonomic scope" value="Bacteria"/>
</dbReference>
<dbReference type="EMBL" id="JH600068">
    <property type="protein sequence ID" value="EIG55641.1"/>
    <property type="molecule type" value="Genomic_DNA"/>
</dbReference>
<dbReference type="EMBL" id="JH600068">
    <property type="protein sequence ID" value="EIG53059.1"/>
    <property type="molecule type" value="Genomic_DNA"/>
</dbReference>
<dbReference type="GO" id="GO:0004803">
    <property type="term" value="F:transposase activity"/>
    <property type="evidence" value="ECO:0007669"/>
    <property type="project" value="InterPro"/>
</dbReference>
<dbReference type="Pfam" id="PF02371">
    <property type="entry name" value="Transposase_20"/>
    <property type="match status" value="1"/>
</dbReference>
<dbReference type="NCBIfam" id="NF033542">
    <property type="entry name" value="transpos_IS110"/>
    <property type="match status" value="1"/>
</dbReference>